<dbReference type="STRING" id="349521.HCH_01875"/>
<dbReference type="KEGG" id="hch:HCH_01875"/>
<dbReference type="RefSeq" id="WP_011395783.1">
    <property type="nucleotide sequence ID" value="NC_007645.1"/>
</dbReference>
<reference evidence="2 3" key="1">
    <citation type="journal article" date="2005" name="Nucleic Acids Res.">
        <title>Genomic blueprint of Hahella chejuensis, a marine microbe producing an algicidal agent.</title>
        <authorList>
            <person name="Jeong H."/>
            <person name="Yim J.H."/>
            <person name="Lee C."/>
            <person name="Choi S.-H."/>
            <person name="Park Y.K."/>
            <person name="Yoon S.H."/>
            <person name="Hur C.-G."/>
            <person name="Kang H.-Y."/>
            <person name="Kim D."/>
            <person name="Lee H.H."/>
            <person name="Park K.H."/>
            <person name="Park S.-H."/>
            <person name="Park H.-S."/>
            <person name="Lee H.K."/>
            <person name="Oh T.K."/>
            <person name="Kim J.F."/>
        </authorList>
    </citation>
    <scope>NUCLEOTIDE SEQUENCE [LARGE SCALE GENOMIC DNA]</scope>
    <source>
        <strain evidence="2 3">KCTC 2396</strain>
    </source>
</reference>
<dbReference type="InterPro" id="IPR007163">
    <property type="entry name" value="VCA0040-like"/>
</dbReference>
<feature type="transmembrane region" description="Helical" evidence="1">
    <location>
        <begin position="276"/>
        <end position="295"/>
    </location>
</feature>
<protein>
    <submittedName>
        <fullName evidence="2">Predicted membrane protein</fullName>
    </submittedName>
</protein>
<dbReference type="EMBL" id="CP000155">
    <property type="protein sequence ID" value="ABC28712.1"/>
    <property type="molecule type" value="Genomic_DNA"/>
</dbReference>
<gene>
    <name evidence="2" type="ordered locus">HCH_01875</name>
</gene>
<dbReference type="AlphaFoldDB" id="Q2SKW2"/>
<dbReference type="eggNOG" id="COG2035">
    <property type="taxonomic scope" value="Bacteria"/>
</dbReference>
<feature type="transmembrane region" description="Helical" evidence="1">
    <location>
        <begin position="191"/>
        <end position="215"/>
    </location>
</feature>
<dbReference type="OrthoDB" id="9793746at2"/>
<evidence type="ECO:0000313" key="2">
    <source>
        <dbReference type="EMBL" id="ABC28712.1"/>
    </source>
</evidence>
<dbReference type="PANTHER" id="PTHR37308:SF1">
    <property type="entry name" value="POLYPRENYL-PHOSPHATE TRANSPORTER"/>
    <property type="match status" value="1"/>
</dbReference>
<proteinExistence type="predicted"/>
<accession>Q2SKW2</accession>
<dbReference type="PANTHER" id="PTHR37308">
    <property type="entry name" value="INTEGRAL MEMBRANE PROTEIN"/>
    <property type="match status" value="1"/>
</dbReference>
<keyword evidence="1" id="KW-0812">Transmembrane</keyword>
<keyword evidence="3" id="KW-1185">Reference proteome</keyword>
<organism evidence="2 3">
    <name type="scientific">Hahella chejuensis (strain KCTC 2396)</name>
    <dbReference type="NCBI Taxonomy" id="349521"/>
    <lineage>
        <taxon>Bacteria</taxon>
        <taxon>Pseudomonadati</taxon>
        <taxon>Pseudomonadota</taxon>
        <taxon>Gammaproteobacteria</taxon>
        <taxon>Oceanospirillales</taxon>
        <taxon>Hahellaceae</taxon>
        <taxon>Hahella</taxon>
    </lineage>
</organism>
<name>Q2SKW2_HAHCH</name>
<dbReference type="Pfam" id="PF04018">
    <property type="entry name" value="VCA0040-like"/>
    <property type="match status" value="1"/>
</dbReference>
<evidence type="ECO:0000313" key="3">
    <source>
        <dbReference type="Proteomes" id="UP000000238"/>
    </source>
</evidence>
<feature type="transmembrane region" description="Helical" evidence="1">
    <location>
        <begin position="121"/>
        <end position="139"/>
    </location>
</feature>
<keyword evidence="1" id="KW-0472">Membrane</keyword>
<feature type="transmembrane region" description="Helical" evidence="1">
    <location>
        <begin position="151"/>
        <end position="179"/>
    </location>
</feature>
<feature type="transmembrane region" description="Helical" evidence="1">
    <location>
        <begin position="64"/>
        <end position="82"/>
    </location>
</feature>
<dbReference type="HOGENOM" id="CLU_055621_0_0_6"/>
<sequence length="304" mass="32829">MWKTYLKGVAMGAADIVPGVSGGTIAFISGIYERLISALGRIRPELISIWRAQGFAAVWKDIDGTFLSTLFAGILTSVFTLSRIISSLLQSHPNLIWAFFFGLILGSVWFVGKAIREKNALSALLIGLGAAVAYGLTALSPTSLEPTYLNLFISGAIAICAMILPGVSGSFLLLLLGIYGPVLAAVKGFDILPLSIFASGCLIGLLSFTHLLSWLLRRYHDYTLAVLTGFMLGALNKVWPWKYTLEYRIDSHGAQIPLVQANVFPSRYEVITGEPAQVLTVVALFAVGALMVVALEKVRLGYQK</sequence>
<feature type="transmembrane region" description="Helical" evidence="1">
    <location>
        <begin position="94"/>
        <end position="115"/>
    </location>
</feature>
<keyword evidence="1" id="KW-1133">Transmembrane helix</keyword>
<evidence type="ECO:0000256" key="1">
    <source>
        <dbReference type="SAM" id="Phobius"/>
    </source>
</evidence>
<feature type="transmembrane region" description="Helical" evidence="1">
    <location>
        <begin position="12"/>
        <end position="32"/>
    </location>
</feature>
<dbReference type="Proteomes" id="UP000000238">
    <property type="component" value="Chromosome"/>
</dbReference>